<keyword evidence="3" id="KW-1185">Reference proteome</keyword>
<feature type="region of interest" description="Disordered" evidence="1">
    <location>
        <begin position="214"/>
        <end position="318"/>
    </location>
</feature>
<dbReference type="Proteomes" id="UP000198287">
    <property type="component" value="Unassembled WGS sequence"/>
</dbReference>
<feature type="region of interest" description="Disordered" evidence="1">
    <location>
        <begin position="99"/>
        <end position="146"/>
    </location>
</feature>
<feature type="compositionally biased region" description="Polar residues" evidence="1">
    <location>
        <begin position="288"/>
        <end position="308"/>
    </location>
</feature>
<feature type="compositionally biased region" description="Polar residues" evidence="1">
    <location>
        <begin position="104"/>
        <end position="136"/>
    </location>
</feature>
<evidence type="ECO:0000313" key="2">
    <source>
        <dbReference type="EMBL" id="OXA61837.1"/>
    </source>
</evidence>
<evidence type="ECO:0000256" key="1">
    <source>
        <dbReference type="SAM" id="MobiDB-lite"/>
    </source>
</evidence>
<sequence>MENLANSQSVSSQNNTAPMIHEAIIGIAQSQSLCVTKIGNSQPATHTDVGAENSQSMTHADVGAENSQPTTHTDVGAENLQPATHADVGVGNSQLTTHCDVGIGSSQPTTHTDVSAGNSQPTTHADVGTGNSQPTTHADVGVGNSQLTTHCDVGIGNSQSTMMYIDVGTGTSKSGMTFADVSIGTPRVAEKSNVNVAKSVEGHEGAVNQIDHEAESQSTDFEISQHSCTSQHSLTGGNLSDGHDDSADNIDENEGCQSHDQELSEPDIYSHDDDLSDPPSPTHDTTTEMISRSSSASDSVFTRYSANGSKRRRALGPLQQQVPTSVNSSRCRDSAAFTKSNNRENGELRFVPSGIGEFVINSEDSVRISPSSSKGSKIRGKRDSSCGDNFLLQRTHAIIRVNPQQRLRLGLSRRVPIPPLHPGLRRNDENEN</sequence>
<protein>
    <submittedName>
        <fullName evidence="2">41 kDa spicule matrix protein</fullName>
    </submittedName>
</protein>
<gene>
    <name evidence="2" type="ORF">Fcan01_03127</name>
</gene>
<reference evidence="2 3" key="1">
    <citation type="submission" date="2015-12" db="EMBL/GenBank/DDBJ databases">
        <title>The genome of Folsomia candida.</title>
        <authorList>
            <person name="Faddeeva A."/>
            <person name="Derks M.F."/>
            <person name="Anvar Y."/>
            <person name="Smit S."/>
            <person name="Van Straalen N."/>
            <person name="Roelofs D."/>
        </authorList>
    </citation>
    <scope>NUCLEOTIDE SEQUENCE [LARGE SCALE GENOMIC DNA]</scope>
    <source>
        <strain evidence="2 3">VU population</strain>
        <tissue evidence="2">Whole body</tissue>
    </source>
</reference>
<feature type="compositionally biased region" description="Basic and acidic residues" evidence="1">
    <location>
        <begin position="257"/>
        <end position="273"/>
    </location>
</feature>
<proteinExistence type="predicted"/>
<dbReference type="EMBL" id="LNIX01000001">
    <property type="protein sequence ID" value="OXA61837.1"/>
    <property type="molecule type" value="Genomic_DNA"/>
</dbReference>
<organism evidence="2 3">
    <name type="scientific">Folsomia candida</name>
    <name type="common">Springtail</name>
    <dbReference type="NCBI Taxonomy" id="158441"/>
    <lineage>
        <taxon>Eukaryota</taxon>
        <taxon>Metazoa</taxon>
        <taxon>Ecdysozoa</taxon>
        <taxon>Arthropoda</taxon>
        <taxon>Hexapoda</taxon>
        <taxon>Collembola</taxon>
        <taxon>Entomobryomorpha</taxon>
        <taxon>Isotomoidea</taxon>
        <taxon>Isotomidae</taxon>
        <taxon>Proisotominae</taxon>
        <taxon>Folsomia</taxon>
    </lineage>
</organism>
<feature type="compositionally biased region" description="Polar residues" evidence="1">
    <location>
        <begin position="216"/>
        <end position="238"/>
    </location>
</feature>
<accession>A0A226EXF0</accession>
<dbReference type="AlphaFoldDB" id="A0A226EXF0"/>
<name>A0A226EXF0_FOLCA</name>
<comment type="caution">
    <text evidence="2">The sequence shown here is derived from an EMBL/GenBank/DDBJ whole genome shotgun (WGS) entry which is preliminary data.</text>
</comment>
<evidence type="ECO:0000313" key="3">
    <source>
        <dbReference type="Proteomes" id="UP000198287"/>
    </source>
</evidence>
<dbReference type="STRING" id="158441.A0A226EXF0"/>